<dbReference type="AlphaFoldDB" id="A0A0D2B0Y2"/>
<evidence type="ECO:0000313" key="3">
    <source>
        <dbReference type="Proteomes" id="UP000053328"/>
    </source>
</evidence>
<dbReference type="HOGENOM" id="CLU_083147_2_0_1"/>
<organism evidence="2 3">
    <name type="scientific">Exophiala spinifera</name>
    <dbReference type="NCBI Taxonomy" id="91928"/>
    <lineage>
        <taxon>Eukaryota</taxon>
        <taxon>Fungi</taxon>
        <taxon>Dikarya</taxon>
        <taxon>Ascomycota</taxon>
        <taxon>Pezizomycotina</taxon>
        <taxon>Eurotiomycetes</taxon>
        <taxon>Chaetothyriomycetidae</taxon>
        <taxon>Chaetothyriales</taxon>
        <taxon>Herpotrichiellaceae</taxon>
        <taxon>Exophiala</taxon>
    </lineage>
</organism>
<feature type="region of interest" description="Disordered" evidence="1">
    <location>
        <begin position="1"/>
        <end position="55"/>
    </location>
</feature>
<dbReference type="NCBIfam" id="TIGR01571">
    <property type="entry name" value="A_thal_Cys_rich"/>
    <property type="match status" value="1"/>
</dbReference>
<dbReference type="STRING" id="91928.A0A0D2B0Y2"/>
<sequence length="185" mass="20461">MDQQQHNQQPVASEKYAQGYPSNGAPQYPPSAVVQDHQQQPSYQPHQPHQHTHSAGSHGSWTFGLFDCFSPFGTCCLSCWCPCILYGRTYARDHGDPDASGMNASCCAWYMLSCFGAQCILQCLNRTSMRERHGIEGGSCGDFCTSCCCTCCALIQEDKESIVRNTGINPKTDLPYNPPTQMTYP</sequence>
<evidence type="ECO:0000313" key="2">
    <source>
        <dbReference type="EMBL" id="KIW12538.1"/>
    </source>
</evidence>
<protein>
    <submittedName>
        <fullName evidence="2">Uncharacterized protein</fullName>
    </submittedName>
</protein>
<evidence type="ECO:0000256" key="1">
    <source>
        <dbReference type="SAM" id="MobiDB-lite"/>
    </source>
</evidence>
<name>A0A0D2B0Y2_9EURO</name>
<feature type="compositionally biased region" description="Low complexity" evidence="1">
    <location>
        <begin position="35"/>
        <end position="47"/>
    </location>
</feature>
<dbReference type="InterPro" id="IPR006461">
    <property type="entry name" value="PLAC_motif_containing"/>
</dbReference>
<keyword evidence="3" id="KW-1185">Reference proteome</keyword>
<dbReference type="PANTHER" id="PTHR15907">
    <property type="entry name" value="DUF614 FAMILY PROTEIN-RELATED"/>
    <property type="match status" value="1"/>
</dbReference>
<proteinExistence type="predicted"/>
<gene>
    <name evidence="2" type="ORF">PV08_09815</name>
</gene>
<dbReference type="Pfam" id="PF04749">
    <property type="entry name" value="PLAC8"/>
    <property type="match status" value="1"/>
</dbReference>
<accession>A0A0D2B0Y2</accession>
<dbReference type="VEuPathDB" id="FungiDB:PV08_09815"/>
<feature type="compositionally biased region" description="Polar residues" evidence="1">
    <location>
        <begin position="1"/>
        <end position="11"/>
    </location>
</feature>
<dbReference type="Proteomes" id="UP000053328">
    <property type="component" value="Unassembled WGS sequence"/>
</dbReference>
<reference evidence="2 3" key="1">
    <citation type="submission" date="2015-01" db="EMBL/GenBank/DDBJ databases">
        <title>The Genome Sequence of Exophiala spinifera CBS89968.</title>
        <authorList>
            <consortium name="The Broad Institute Genomics Platform"/>
            <person name="Cuomo C."/>
            <person name="de Hoog S."/>
            <person name="Gorbushina A."/>
            <person name="Stielow B."/>
            <person name="Teixiera M."/>
            <person name="Abouelleil A."/>
            <person name="Chapman S.B."/>
            <person name="Priest M."/>
            <person name="Young S.K."/>
            <person name="Wortman J."/>
            <person name="Nusbaum C."/>
            <person name="Birren B."/>
        </authorList>
    </citation>
    <scope>NUCLEOTIDE SEQUENCE [LARGE SCALE GENOMIC DNA]</scope>
    <source>
        <strain evidence="2 3">CBS 89968</strain>
    </source>
</reference>
<dbReference type="EMBL" id="KN847498">
    <property type="protein sequence ID" value="KIW12538.1"/>
    <property type="molecule type" value="Genomic_DNA"/>
</dbReference>
<dbReference type="OrthoDB" id="1045822at2759"/>
<dbReference type="GeneID" id="27336898"/>
<dbReference type="RefSeq" id="XP_016232754.1">
    <property type="nucleotide sequence ID" value="XM_016384131.1"/>
</dbReference>